<dbReference type="InterPro" id="IPR001663">
    <property type="entry name" value="Rng_hydr_dOase-A"/>
</dbReference>
<dbReference type="Pfam" id="PF00848">
    <property type="entry name" value="Ring_hydroxyl_A"/>
    <property type="match status" value="1"/>
</dbReference>
<reference evidence="8" key="1">
    <citation type="submission" date="2018-05" db="EMBL/GenBank/DDBJ databases">
        <authorList>
            <person name="Lanie J.A."/>
            <person name="Ng W.-L."/>
            <person name="Kazmierczak K.M."/>
            <person name="Andrzejewski T.M."/>
            <person name="Davidsen T.M."/>
            <person name="Wayne K.J."/>
            <person name="Tettelin H."/>
            <person name="Glass J.I."/>
            <person name="Rusch D."/>
            <person name="Podicherti R."/>
            <person name="Tsui H.-C.T."/>
            <person name="Winkler M.E."/>
        </authorList>
    </citation>
    <scope>NUCLEOTIDE SEQUENCE</scope>
</reference>
<evidence type="ECO:0000256" key="1">
    <source>
        <dbReference type="ARBA" id="ARBA00001962"/>
    </source>
</evidence>
<dbReference type="SUPFAM" id="SSF55961">
    <property type="entry name" value="Bet v1-like"/>
    <property type="match status" value="1"/>
</dbReference>
<evidence type="ECO:0000259" key="7">
    <source>
        <dbReference type="PROSITE" id="PS51296"/>
    </source>
</evidence>
<dbReference type="InterPro" id="IPR017941">
    <property type="entry name" value="Rieske_2Fe-2S"/>
</dbReference>
<dbReference type="CDD" id="cd03469">
    <property type="entry name" value="Rieske_RO_Alpha_N"/>
    <property type="match status" value="1"/>
</dbReference>
<evidence type="ECO:0000313" key="8">
    <source>
        <dbReference type="EMBL" id="SUZ84421.1"/>
    </source>
</evidence>
<dbReference type="GO" id="GO:0005506">
    <property type="term" value="F:iron ion binding"/>
    <property type="evidence" value="ECO:0007669"/>
    <property type="project" value="InterPro"/>
</dbReference>
<keyword evidence="3" id="KW-0479">Metal-binding</keyword>
<sequence>MPTSYIDEGTIHMRSAFRSGFSSMRKEEQQRLLSILNDGIETGITADAGGIVRCPISDYTCPNLLAEEQRVFFRDTPLLMGLSTDVPENNSYWSDTETGLPILMVRDDTGTFRAFANTCRHRGTQVVADGRGTGNRFSCPFHAWTYSNKGDLIAVNRESAFGHIEKGEHSLVELPSAEKYGMLWVRPTRGDPIDVDQCLGGLADDMEHWNLPDHGYTGSQVLRADINWKLAIDTFGENYHFDVLHRETLSKEIRGNLQTNDIFDLNYRMVFAYHRFKEIVANLPEKSNWPFRAMTLCVYFIYPNVILLVDPYSVDVLRIFPDNDQPGKSRTAQSFYIVPEAEEHFQDGGEACAERFAGFNQIIMDEDYLMGESTQRGALSGASTHLVFGRNEPALHHYHNAHRRGLGKPLLEVETT</sequence>
<dbReference type="EMBL" id="UINC01001594">
    <property type="protein sequence ID" value="SUZ84421.1"/>
    <property type="molecule type" value="Genomic_DNA"/>
</dbReference>
<dbReference type="SUPFAM" id="SSF50022">
    <property type="entry name" value="ISP domain"/>
    <property type="match status" value="1"/>
</dbReference>
<evidence type="ECO:0000256" key="6">
    <source>
        <dbReference type="ARBA" id="ARBA00023014"/>
    </source>
</evidence>
<accession>A0A381QYB8</accession>
<dbReference type="Gene3D" id="2.102.10.10">
    <property type="entry name" value="Rieske [2Fe-2S] iron-sulphur domain"/>
    <property type="match status" value="1"/>
</dbReference>
<organism evidence="8">
    <name type="scientific">marine metagenome</name>
    <dbReference type="NCBI Taxonomy" id="408172"/>
    <lineage>
        <taxon>unclassified sequences</taxon>
        <taxon>metagenomes</taxon>
        <taxon>ecological metagenomes</taxon>
    </lineage>
</organism>
<evidence type="ECO:0000256" key="3">
    <source>
        <dbReference type="ARBA" id="ARBA00022723"/>
    </source>
</evidence>
<evidence type="ECO:0000256" key="5">
    <source>
        <dbReference type="ARBA" id="ARBA00023004"/>
    </source>
</evidence>
<dbReference type="Gene3D" id="3.90.380.10">
    <property type="entry name" value="Naphthalene 1,2-dioxygenase Alpha Subunit, Chain A, domain 1"/>
    <property type="match status" value="2"/>
</dbReference>
<keyword evidence="6" id="KW-0411">Iron-sulfur</keyword>
<gene>
    <name evidence="8" type="ORF">METZ01_LOCUS37275</name>
</gene>
<dbReference type="InterPro" id="IPR036922">
    <property type="entry name" value="Rieske_2Fe-2S_sf"/>
</dbReference>
<dbReference type="GO" id="GO:0051537">
    <property type="term" value="F:2 iron, 2 sulfur cluster binding"/>
    <property type="evidence" value="ECO:0007669"/>
    <property type="project" value="UniProtKB-KW"/>
</dbReference>
<protein>
    <recommendedName>
        <fullName evidence="7">Rieske domain-containing protein</fullName>
    </recommendedName>
</protein>
<name>A0A381QYB8_9ZZZZ</name>
<keyword evidence="4" id="KW-0560">Oxidoreductase</keyword>
<dbReference type="Pfam" id="PF00355">
    <property type="entry name" value="Rieske"/>
    <property type="match status" value="1"/>
</dbReference>
<dbReference type="PANTHER" id="PTHR43756">
    <property type="entry name" value="CHOLINE MONOOXYGENASE, CHLOROPLASTIC"/>
    <property type="match status" value="1"/>
</dbReference>
<dbReference type="AlphaFoldDB" id="A0A381QYB8"/>
<keyword evidence="5" id="KW-0408">Iron</keyword>
<dbReference type="InterPro" id="IPR015879">
    <property type="entry name" value="Ring_hydroxy_dOase_asu_C_dom"/>
</dbReference>
<dbReference type="GO" id="GO:0016491">
    <property type="term" value="F:oxidoreductase activity"/>
    <property type="evidence" value="ECO:0007669"/>
    <property type="project" value="UniProtKB-KW"/>
</dbReference>
<dbReference type="PRINTS" id="PR00090">
    <property type="entry name" value="RNGDIOXGNASE"/>
</dbReference>
<proteinExistence type="predicted"/>
<dbReference type="PROSITE" id="PS51296">
    <property type="entry name" value="RIESKE"/>
    <property type="match status" value="1"/>
</dbReference>
<evidence type="ECO:0000256" key="4">
    <source>
        <dbReference type="ARBA" id="ARBA00023002"/>
    </source>
</evidence>
<evidence type="ECO:0000256" key="2">
    <source>
        <dbReference type="ARBA" id="ARBA00022714"/>
    </source>
</evidence>
<keyword evidence="2" id="KW-0001">2Fe-2S</keyword>
<dbReference type="PANTHER" id="PTHR43756:SF5">
    <property type="entry name" value="CHOLINE MONOOXYGENASE, CHLOROPLASTIC"/>
    <property type="match status" value="1"/>
</dbReference>
<comment type="cofactor">
    <cofactor evidence="1">
        <name>Fe cation</name>
        <dbReference type="ChEBI" id="CHEBI:24875"/>
    </cofactor>
</comment>
<feature type="domain" description="Rieske" evidence="7">
    <location>
        <begin position="78"/>
        <end position="185"/>
    </location>
</feature>